<feature type="domain" description="Mga helix-turn-helix" evidence="3">
    <location>
        <begin position="73"/>
        <end position="158"/>
    </location>
</feature>
<gene>
    <name evidence="4" type="ORF">GRF59_09725</name>
</gene>
<comment type="caution">
    <text evidence="4">The sequence shown here is derived from an EMBL/GenBank/DDBJ whole genome shotgun (WGS) entry which is preliminary data.</text>
</comment>
<protein>
    <submittedName>
        <fullName evidence="4">Transcriptional antiterminator BglG</fullName>
    </submittedName>
</protein>
<dbReference type="AlphaFoldDB" id="A0A7X3LHU1"/>
<keyword evidence="2" id="KW-0804">Transcription</keyword>
<dbReference type="Proteomes" id="UP000460318">
    <property type="component" value="Unassembled WGS sequence"/>
</dbReference>
<accession>A0A7X3LHU1</accession>
<reference evidence="4 5" key="1">
    <citation type="submission" date="2019-12" db="EMBL/GenBank/DDBJ databases">
        <title>Paenibacillus sp. nov., an endophytic bacterium isolated from the stem of Dendrobium.</title>
        <authorList>
            <person name="Zhao R."/>
        </authorList>
    </citation>
    <scope>NUCLEOTIDE SEQUENCE [LARGE SCALE GENOMIC DNA]</scope>
    <source>
        <strain evidence="4 5">HJL G12</strain>
    </source>
</reference>
<keyword evidence="5" id="KW-1185">Reference proteome</keyword>
<dbReference type="InterPro" id="IPR050661">
    <property type="entry name" value="BglG_antiterminators"/>
</dbReference>
<dbReference type="InterPro" id="IPR007737">
    <property type="entry name" value="Mga_HTH"/>
</dbReference>
<proteinExistence type="predicted"/>
<dbReference type="CDD" id="cd05568">
    <property type="entry name" value="PTS_IIB_bgl_like"/>
    <property type="match status" value="1"/>
</dbReference>
<evidence type="ECO:0000256" key="1">
    <source>
        <dbReference type="ARBA" id="ARBA00023015"/>
    </source>
</evidence>
<evidence type="ECO:0000259" key="3">
    <source>
        <dbReference type="Pfam" id="PF05043"/>
    </source>
</evidence>
<dbReference type="PANTHER" id="PTHR30185:SF18">
    <property type="entry name" value="TRANSCRIPTIONAL REGULATOR MTLR"/>
    <property type="match status" value="1"/>
</dbReference>
<dbReference type="Pfam" id="PF05043">
    <property type="entry name" value="Mga"/>
    <property type="match status" value="1"/>
</dbReference>
<dbReference type="Gene3D" id="3.40.50.2300">
    <property type="match status" value="1"/>
</dbReference>
<evidence type="ECO:0000313" key="5">
    <source>
        <dbReference type="Proteomes" id="UP000460318"/>
    </source>
</evidence>
<evidence type="ECO:0000313" key="4">
    <source>
        <dbReference type="EMBL" id="MWV43913.1"/>
    </source>
</evidence>
<organism evidence="4 5">
    <name type="scientific">Paenibacillus dendrobii</name>
    <dbReference type="NCBI Taxonomy" id="2691084"/>
    <lineage>
        <taxon>Bacteria</taxon>
        <taxon>Bacillati</taxon>
        <taxon>Bacillota</taxon>
        <taxon>Bacilli</taxon>
        <taxon>Bacillales</taxon>
        <taxon>Paenibacillaceae</taxon>
        <taxon>Paenibacillus</taxon>
    </lineage>
</organism>
<dbReference type="RefSeq" id="WP_160497377.1">
    <property type="nucleotide sequence ID" value="NZ_WUBI01000001.1"/>
</dbReference>
<dbReference type="EMBL" id="WUBI01000001">
    <property type="protein sequence ID" value="MWV43913.1"/>
    <property type="molecule type" value="Genomic_DNA"/>
</dbReference>
<dbReference type="PANTHER" id="PTHR30185">
    <property type="entry name" value="CRYPTIC BETA-GLUCOSIDE BGL OPERON ANTITERMINATOR"/>
    <property type="match status" value="1"/>
</dbReference>
<name>A0A7X3LHU1_9BACL</name>
<sequence>MNKEYRQLKSLLHLLDREERWFTFAEIEKELGISGKSVKRIVEEAVTLLPASMQIEVSRGKGIIFYRDRHGTTVREVLASLFRETSYFRLMQLVLTKDGEASAEEMAEALFMSFSSFKKWIIHLNQEELRPFHLRMTYSSPTLKGNEIHIRYFLWKLFTEAFPTTGWPFSGIDDQQLDGWVTEIERESGMIYFLNSKRNLSFLMAIVVERVRRGHGISLKGGSYAWEHNLFYGPVTRLSEKLMHRYQIHLTCDEVYFLQSMFSLSQYHVPDGNLRNEGQEWTADKGNEEECLMVDLLITLLTRAFPALNAGDRFRSEVAEFIDKLRIDHAIPELMAVSRSHLTSYIEQAEQPIFKTVSECMSSWEKSYPAISYNDYHLTKLTFMISSSLRYRSKKAFLIVGEEFSVRHYVAKLIKREIGDDLTIETSILHGLTDEIVAQHQIDFIISTIPVSLTSIPTVIISTIPTKRDLENIRQELLI</sequence>
<keyword evidence="1" id="KW-0805">Transcription regulation</keyword>
<evidence type="ECO:0000256" key="2">
    <source>
        <dbReference type="ARBA" id="ARBA00023163"/>
    </source>
</evidence>